<dbReference type="Gene3D" id="3.40.50.300">
    <property type="entry name" value="P-loop containing nucleotide triphosphate hydrolases"/>
    <property type="match status" value="1"/>
</dbReference>
<comment type="similarity">
    <text evidence="1">Belongs to the small GTPase superfamily. Rab family.</text>
</comment>
<feature type="region of interest" description="Disordered" evidence="9">
    <location>
        <begin position="209"/>
        <end position="233"/>
    </location>
</feature>
<dbReference type="InterPro" id="IPR013087">
    <property type="entry name" value="Znf_C2H2_type"/>
</dbReference>
<keyword evidence="2" id="KW-0547">Nucleotide-binding</keyword>
<keyword evidence="8" id="KW-0479">Metal-binding</keyword>
<feature type="domain" description="C2H2-type" evidence="10">
    <location>
        <begin position="193"/>
        <end position="220"/>
    </location>
</feature>
<evidence type="ECO:0000256" key="3">
    <source>
        <dbReference type="ARBA" id="ARBA00022927"/>
    </source>
</evidence>
<sequence length="295" mass="32586">MIPIPAHRSSRILVVSPSALVISASRTRSSSVGKTSLMNQYPSSSSLFVVSVNLSLLSAFSGLLNLTIRYVHKKFTQQYKVTIGADFVTKEILVNDRLVTLQIWDTAGQERFQSLGVAFYRGVDCCVLVYDVNVQRSFDTLDNWHDEFLNQAKAKDAGDGVYPKSPVLELDLLGKLGAIKAEPASPKPTPRVFACNYCPRTFYSPQALGGHQNAHEHELNPKPRQARRRSGISAVRRRLDVQVRSVIHKPYGASAASAVVGGLLYRRHDGYLPFYAAAFPAEDIQTRSQVSPPIN</sequence>
<evidence type="ECO:0000259" key="10">
    <source>
        <dbReference type="PROSITE" id="PS50157"/>
    </source>
</evidence>
<dbReference type="FunFam" id="3.40.50.300:FF:001447">
    <property type="entry name" value="Ras-related protein Rab-1B"/>
    <property type="match status" value="1"/>
</dbReference>
<keyword evidence="12" id="KW-1185">Reference proteome</keyword>
<keyword evidence="5" id="KW-0449">Lipoprotein</keyword>
<organism evidence="11 12">
    <name type="scientific">Zingiber officinale</name>
    <name type="common">Ginger</name>
    <name type="synonym">Amomum zingiber</name>
    <dbReference type="NCBI Taxonomy" id="94328"/>
    <lineage>
        <taxon>Eukaryota</taxon>
        <taxon>Viridiplantae</taxon>
        <taxon>Streptophyta</taxon>
        <taxon>Embryophyta</taxon>
        <taxon>Tracheophyta</taxon>
        <taxon>Spermatophyta</taxon>
        <taxon>Magnoliopsida</taxon>
        <taxon>Liliopsida</taxon>
        <taxon>Zingiberales</taxon>
        <taxon>Zingiberaceae</taxon>
        <taxon>Zingiber</taxon>
    </lineage>
</organism>
<dbReference type="PROSITE" id="PS50157">
    <property type="entry name" value="ZINC_FINGER_C2H2_2"/>
    <property type="match status" value="1"/>
</dbReference>
<keyword evidence="3" id="KW-0653">Protein transport</keyword>
<evidence type="ECO:0000256" key="8">
    <source>
        <dbReference type="PROSITE-ProRule" id="PRU00042"/>
    </source>
</evidence>
<gene>
    <name evidence="11" type="ORF">ZIOFF_059590</name>
</gene>
<dbReference type="PROSITE" id="PS00028">
    <property type="entry name" value="ZINC_FINGER_C2H2_1"/>
    <property type="match status" value="1"/>
</dbReference>
<dbReference type="SUPFAM" id="SSF57667">
    <property type="entry name" value="beta-beta-alpha zinc fingers"/>
    <property type="match status" value="1"/>
</dbReference>
<evidence type="ECO:0000256" key="7">
    <source>
        <dbReference type="ARBA" id="ARBA00046278"/>
    </source>
</evidence>
<dbReference type="PRINTS" id="PR00449">
    <property type="entry name" value="RASTRNSFRMNG"/>
</dbReference>
<dbReference type="GO" id="GO:0003924">
    <property type="term" value="F:GTPase activity"/>
    <property type="evidence" value="ECO:0007669"/>
    <property type="project" value="InterPro"/>
</dbReference>
<dbReference type="InterPro" id="IPR036236">
    <property type="entry name" value="Znf_C2H2_sf"/>
</dbReference>
<keyword evidence="8" id="KW-0862">Zinc</keyword>
<dbReference type="Proteomes" id="UP000734854">
    <property type="component" value="Unassembled WGS sequence"/>
</dbReference>
<dbReference type="GO" id="GO:0015031">
    <property type="term" value="P:protein transport"/>
    <property type="evidence" value="ECO:0007669"/>
    <property type="project" value="UniProtKB-KW"/>
</dbReference>
<evidence type="ECO:0000256" key="2">
    <source>
        <dbReference type="ARBA" id="ARBA00022741"/>
    </source>
</evidence>
<dbReference type="SMART" id="SM00173">
    <property type="entry name" value="RAS"/>
    <property type="match status" value="1"/>
</dbReference>
<dbReference type="InterPro" id="IPR001806">
    <property type="entry name" value="Small_GTPase"/>
</dbReference>
<dbReference type="GO" id="GO:0005525">
    <property type="term" value="F:GTP binding"/>
    <property type="evidence" value="ECO:0007669"/>
    <property type="project" value="UniProtKB-KW"/>
</dbReference>
<evidence type="ECO:0000256" key="6">
    <source>
        <dbReference type="ARBA" id="ARBA00023289"/>
    </source>
</evidence>
<comment type="caution">
    <text evidence="11">The sequence shown here is derived from an EMBL/GenBank/DDBJ whole genome shotgun (WGS) entry which is preliminary data.</text>
</comment>
<evidence type="ECO:0000313" key="11">
    <source>
        <dbReference type="EMBL" id="KAG6482950.1"/>
    </source>
</evidence>
<dbReference type="SMART" id="SM00174">
    <property type="entry name" value="RHO"/>
    <property type="match status" value="1"/>
</dbReference>
<keyword evidence="8" id="KW-0863">Zinc-finger</keyword>
<dbReference type="InterPro" id="IPR027417">
    <property type="entry name" value="P-loop_NTPase"/>
</dbReference>
<keyword evidence="3" id="KW-0813">Transport</keyword>
<proteinExistence type="inferred from homology"/>
<evidence type="ECO:0000256" key="5">
    <source>
        <dbReference type="ARBA" id="ARBA00023288"/>
    </source>
</evidence>
<evidence type="ECO:0000256" key="1">
    <source>
        <dbReference type="ARBA" id="ARBA00006270"/>
    </source>
</evidence>
<evidence type="ECO:0000256" key="4">
    <source>
        <dbReference type="ARBA" id="ARBA00023134"/>
    </source>
</evidence>
<dbReference type="SMART" id="SM00175">
    <property type="entry name" value="RAB"/>
    <property type="match status" value="1"/>
</dbReference>
<dbReference type="PANTHER" id="PTHR47981">
    <property type="entry name" value="RAB FAMILY"/>
    <property type="match status" value="1"/>
</dbReference>
<dbReference type="PANTHER" id="PTHR47981:SF2">
    <property type="entry name" value="RAS-RELATED PROTEIN RABG3B"/>
    <property type="match status" value="1"/>
</dbReference>
<dbReference type="GO" id="GO:0012505">
    <property type="term" value="C:endomembrane system"/>
    <property type="evidence" value="ECO:0007669"/>
    <property type="project" value="UniProtKB-SubCell"/>
</dbReference>
<dbReference type="SUPFAM" id="SSF52540">
    <property type="entry name" value="P-loop containing nucleoside triphosphate hydrolases"/>
    <property type="match status" value="1"/>
</dbReference>
<evidence type="ECO:0000313" key="12">
    <source>
        <dbReference type="Proteomes" id="UP000734854"/>
    </source>
</evidence>
<dbReference type="GO" id="GO:0005774">
    <property type="term" value="C:vacuolar membrane"/>
    <property type="evidence" value="ECO:0007669"/>
    <property type="project" value="TreeGrafter"/>
</dbReference>
<dbReference type="GO" id="GO:0008270">
    <property type="term" value="F:zinc ion binding"/>
    <property type="evidence" value="ECO:0007669"/>
    <property type="project" value="UniProtKB-KW"/>
</dbReference>
<dbReference type="EMBL" id="JACMSC010000016">
    <property type="protein sequence ID" value="KAG6482950.1"/>
    <property type="molecule type" value="Genomic_DNA"/>
</dbReference>
<name>A0A8J5F9Z0_ZINOF</name>
<comment type="subcellular location">
    <subcellularLocation>
        <location evidence="7">Endomembrane system</location>
        <topology evidence="7">Lipid-anchor</topology>
        <orientation evidence="7">Cytoplasmic side</orientation>
    </subcellularLocation>
</comment>
<keyword evidence="4" id="KW-0342">GTP-binding</keyword>
<dbReference type="Pfam" id="PF00071">
    <property type="entry name" value="Ras"/>
    <property type="match status" value="1"/>
</dbReference>
<accession>A0A8J5F9Z0</accession>
<reference evidence="11 12" key="1">
    <citation type="submission" date="2020-08" db="EMBL/GenBank/DDBJ databases">
        <title>Plant Genome Project.</title>
        <authorList>
            <person name="Zhang R.-G."/>
        </authorList>
    </citation>
    <scope>NUCLEOTIDE SEQUENCE [LARGE SCALE GENOMIC DNA]</scope>
    <source>
        <tissue evidence="11">Rhizome</tissue>
    </source>
</reference>
<keyword evidence="6" id="KW-0636">Prenylation</keyword>
<dbReference type="AlphaFoldDB" id="A0A8J5F9Z0"/>
<dbReference type="PROSITE" id="PS51419">
    <property type="entry name" value="RAB"/>
    <property type="match status" value="1"/>
</dbReference>
<evidence type="ECO:0000256" key="9">
    <source>
        <dbReference type="SAM" id="MobiDB-lite"/>
    </source>
</evidence>
<protein>
    <recommendedName>
        <fullName evidence="10">C2H2-type domain-containing protein</fullName>
    </recommendedName>
</protein>